<dbReference type="PhylomeDB" id="B3RVA6"/>
<feature type="domain" description="Protein arginine N-methyltransferase" evidence="7">
    <location>
        <begin position="204"/>
        <end position="310"/>
    </location>
</feature>
<evidence type="ECO:0000256" key="4">
    <source>
        <dbReference type="ARBA" id="ARBA00022737"/>
    </source>
</evidence>
<gene>
    <name evidence="8" type="ORF">TRIADDRAFT_55586</name>
</gene>
<dbReference type="EMBL" id="DS985244">
    <property type="protein sequence ID" value="EDV25960.1"/>
    <property type="molecule type" value="Genomic_DNA"/>
</dbReference>
<keyword evidence="2 6" id="KW-0808">Transferase</keyword>
<dbReference type="GO" id="GO:0006355">
    <property type="term" value="P:regulation of DNA-templated transcription"/>
    <property type="evidence" value="ECO:0000318"/>
    <property type="project" value="GO_Central"/>
</dbReference>
<comment type="function">
    <text evidence="5">Arginine methyltransferase that can both catalyze the formation of omega-N monomethylarginine (MMA) and symmetrical dimethylarginine (sDMA).</text>
</comment>
<evidence type="ECO:0000313" key="9">
    <source>
        <dbReference type="Proteomes" id="UP000009022"/>
    </source>
</evidence>
<keyword evidence="9" id="KW-1185">Reference proteome</keyword>
<evidence type="ECO:0000256" key="6">
    <source>
        <dbReference type="PROSITE-ProRule" id="PRU01015"/>
    </source>
</evidence>
<dbReference type="FunFam" id="3.40.50.150:FF:000071">
    <property type="entry name" value="Protein arginine N-methyltransferase 7"/>
    <property type="match status" value="1"/>
</dbReference>
<evidence type="ECO:0000256" key="2">
    <source>
        <dbReference type="ARBA" id="ARBA00022679"/>
    </source>
</evidence>
<protein>
    <recommendedName>
        <fullName evidence="5">Protein arginine N-methyltransferase</fullName>
        <ecNumber evidence="5">2.1.1.-</ecNumber>
    </recommendedName>
</protein>
<dbReference type="Proteomes" id="UP000009022">
    <property type="component" value="Unassembled WGS sequence"/>
</dbReference>
<evidence type="ECO:0000256" key="5">
    <source>
        <dbReference type="PIRNR" id="PIRNR036946"/>
    </source>
</evidence>
<evidence type="ECO:0000256" key="3">
    <source>
        <dbReference type="ARBA" id="ARBA00022691"/>
    </source>
</evidence>
<dbReference type="OMA" id="CHHDEYS"/>
<dbReference type="FunCoup" id="B3RVA6">
    <property type="interactions" value="2232"/>
</dbReference>
<keyword evidence="1 6" id="KW-0489">Methyltransferase</keyword>
<evidence type="ECO:0000256" key="1">
    <source>
        <dbReference type="ARBA" id="ARBA00022603"/>
    </source>
</evidence>
<dbReference type="GO" id="GO:0042054">
    <property type="term" value="F:histone methyltransferase activity"/>
    <property type="evidence" value="ECO:0000318"/>
    <property type="project" value="GO_Central"/>
</dbReference>
<dbReference type="InterPro" id="IPR014644">
    <property type="entry name" value="MeTrfase_PRMT7"/>
</dbReference>
<dbReference type="GO" id="GO:0006338">
    <property type="term" value="P:chromatin remodeling"/>
    <property type="evidence" value="ECO:0000318"/>
    <property type="project" value="GO_Central"/>
</dbReference>
<dbReference type="GO" id="GO:0016274">
    <property type="term" value="F:protein-arginine N-methyltransferase activity"/>
    <property type="evidence" value="ECO:0000318"/>
    <property type="project" value="GO_Central"/>
</dbReference>
<dbReference type="Pfam" id="PF22528">
    <property type="entry name" value="PRMT_C"/>
    <property type="match status" value="1"/>
</dbReference>
<dbReference type="STRING" id="10228.B3RVA6"/>
<dbReference type="KEGG" id="tad:TRIADDRAFT_55586"/>
<proteinExistence type="inferred from homology"/>
<comment type="similarity">
    <text evidence="5">Belongs to the class I-like SAM-binding methyltransferase superfamily. Protein arginine N-methyltransferase family. PRMT7 subfamily.</text>
</comment>
<dbReference type="Pfam" id="PF06325">
    <property type="entry name" value="PrmA"/>
    <property type="match status" value="1"/>
</dbReference>
<dbReference type="Gene3D" id="2.70.160.11">
    <property type="entry name" value="Hnrnp arginine n-methyltransferase1"/>
    <property type="match status" value="2"/>
</dbReference>
<dbReference type="GeneID" id="6752715"/>
<dbReference type="Gene3D" id="3.40.50.150">
    <property type="entry name" value="Vaccinia Virus protein VP39"/>
    <property type="match status" value="2"/>
</dbReference>
<dbReference type="HOGENOM" id="CLU_015180_0_0_1"/>
<dbReference type="eggNOG" id="KOG1501">
    <property type="taxonomic scope" value="Eukaryota"/>
</dbReference>
<keyword evidence="3 6" id="KW-0949">S-adenosyl-L-methionine</keyword>
<dbReference type="GO" id="GO:0032259">
    <property type="term" value="P:methylation"/>
    <property type="evidence" value="ECO:0007669"/>
    <property type="project" value="UniProtKB-KW"/>
</dbReference>
<dbReference type="PANTHER" id="PTHR11006">
    <property type="entry name" value="PROTEIN ARGININE N-METHYLTRANSFERASE"/>
    <property type="match status" value="1"/>
</dbReference>
<dbReference type="PROSITE" id="PS51678">
    <property type="entry name" value="SAM_MT_PRMT"/>
    <property type="match status" value="1"/>
</dbReference>
<dbReference type="CDD" id="cd02440">
    <property type="entry name" value="AdoMet_MTases"/>
    <property type="match status" value="1"/>
</dbReference>
<dbReference type="OrthoDB" id="412876at2759"/>
<dbReference type="AlphaFoldDB" id="B3RVA6"/>
<organism evidence="8 9">
    <name type="scientific">Trichoplax adhaerens</name>
    <name type="common">Trichoplax reptans</name>
    <dbReference type="NCBI Taxonomy" id="10228"/>
    <lineage>
        <taxon>Eukaryota</taxon>
        <taxon>Metazoa</taxon>
        <taxon>Placozoa</taxon>
        <taxon>Uniplacotomia</taxon>
        <taxon>Trichoplacea</taxon>
        <taxon>Trichoplacidae</taxon>
        <taxon>Trichoplax</taxon>
    </lineage>
</organism>
<accession>B3RVA6</accession>
<dbReference type="RefSeq" id="XP_002111993.1">
    <property type="nucleotide sequence ID" value="XM_002111957.1"/>
</dbReference>
<reference evidence="8 9" key="1">
    <citation type="journal article" date="2008" name="Nature">
        <title>The Trichoplax genome and the nature of placozoans.</title>
        <authorList>
            <person name="Srivastava M."/>
            <person name="Begovic E."/>
            <person name="Chapman J."/>
            <person name="Putnam N.H."/>
            <person name="Hellsten U."/>
            <person name="Kawashima T."/>
            <person name="Kuo A."/>
            <person name="Mitros T."/>
            <person name="Salamov A."/>
            <person name="Carpenter M.L."/>
            <person name="Signorovitch A.Y."/>
            <person name="Moreno M.A."/>
            <person name="Kamm K."/>
            <person name="Grimwood J."/>
            <person name="Schmutz J."/>
            <person name="Shapiro H."/>
            <person name="Grigoriev I.V."/>
            <person name="Buss L.W."/>
            <person name="Schierwater B."/>
            <person name="Dellaporta S.L."/>
            <person name="Rokhsar D.S."/>
        </authorList>
    </citation>
    <scope>NUCLEOTIDE SEQUENCE [LARGE SCALE GENOMIC DNA]</scope>
    <source>
        <strain evidence="8 9">Grell-BS-1999</strain>
    </source>
</reference>
<dbReference type="PIRSF" id="PIRSF036946">
    <property type="entry name" value="Arg_N-mtase"/>
    <property type="match status" value="1"/>
</dbReference>
<evidence type="ECO:0000313" key="8">
    <source>
        <dbReference type="EMBL" id="EDV25960.1"/>
    </source>
</evidence>
<dbReference type="InParanoid" id="B3RVA6"/>
<dbReference type="InterPro" id="IPR025799">
    <property type="entry name" value="Arg_MeTrfase"/>
</dbReference>
<name>B3RVA6_TRIAD</name>
<dbReference type="CTD" id="6752715"/>
<evidence type="ECO:0000259" key="7">
    <source>
        <dbReference type="Pfam" id="PF22528"/>
    </source>
</evidence>
<dbReference type="InterPro" id="IPR029063">
    <property type="entry name" value="SAM-dependent_MTases_sf"/>
</dbReference>
<dbReference type="SUPFAM" id="SSF53335">
    <property type="entry name" value="S-adenosyl-L-methionine-dependent methyltransferases"/>
    <property type="match status" value="2"/>
</dbReference>
<dbReference type="PANTHER" id="PTHR11006:SF4">
    <property type="entry name" value="PROTEIN ARGININE N-METHYLTRANSFERASE 7"/>
    <property type="match status" value="1"/>
</dbReference>
<dbReference type="InterPro" id="IPR055135">
    <property type="entry name" value="PRMT_dom"/>
</dbReference>
<keyword evidence="4" id="KW-0677">Repeat</keyword>
<sequence length="643" mass="72923">MSNFVGRMNQQTGQLEWVKQEDDHDYYLEISRSLYGDMLHDKERNVQYDQAIQKAVQAYLDVNPSSSSCNVLDIGTGTGLLALMAARAGAKKIYACEAFQPMAQLAQKIITENRYQDNIKIIQKRSTSMTADDDMDGCKADLIVMEIFDSELIGEGVLGTMLHAQQNLVKPNCVSVPAAAKIYVQACESKFLQKCCNLNPVKSQMSVRRVEGKDNEFTISGRRTLELTAIEDGVCHGLLFWWVLKMDCEGNIELSTAPKWIDNKSNHNLQWRDHWMQAVYFCPQSISVTKGKSISIDVSHDEYNIWFNVSSSSPRTNATSDVDKYSHQLCWDKMRLSGLNNVEKQRKYYNVIRKHIQNSFNVHCVSVGDGSLLPLMAASAGARKLVRANGLNKKIMISPRNLADIGSDDLLGNKIDILLGEPYFGGSVFSWYTYWYARTSLENFMADKVAVIPAFAIIRAIAVELDHNWLLRSPISDVEGFTMGGYNDLLDIVKSRLPNTDCNHEIEAIPLWEYPCRALTDKFDLLRFDFSKPLPMNTVVNSGKLQFKRSGICHAIVIWLDYFLDEEEVVSTGLNQVSDDDHGTIEWCKDYKQGIIILSQPENIQNSADDRDIYFNAIFNPDEANVHFKFKLKHAEIITNWEN</sequence>
<dbReference type="EC" id="2.1.1.-" evidence="5"/>